<protein>
    <submittedName>
        <fullName evidence="2">Glycosyltransferase</fullName>
    </submittedName>
</protein>
<dbReference type="SUPFAM" id="SSF53756">
    <property type="entry name" value="UDP-Glycosyltransferase/glycogen phosphorylase"/>
    <property type="match status" value="1"/>
</dbReference>
<dbReference type="EMBL" id="QSSN01000001">
    <property type="protein sequence ID" value="RGL89459.1"/>
    <property type="molecule type" value="Genomic_DNA"/>
</dbReference>
<proteinExistence type="predicted"/>
<accession>A0A396AN28</accession>
<comment type="caution">
    <text evidence="2">The sequence shown here is derived from an EMBL/GenBank/DDBJ whole genome shotgun (WGS) entry which is preliminary data.</text>
</comment>
<gene>
    <name evidence="2" type="ORF">DXC44_01800</name>
</gene>
<feature type="domain" description="Glycosyl transferase family 1" evidence="1">
    <location>
        <begin position="229"/>
        <end position="387"/>
    </location>
</feature>
<evidence type="ECO:0000259" key="1">
    <source>
        <dbReference type="Pfam" id="PF00534"/>
    </source>
</evidence>
<organism evidence="2 3">
    <name type="scientific">Phocaeicola vulgatus</name>
    <name type="common">Bacteroides vulgatus</name>
    <dbReference type="NCBI Taxonomy" id="821"/>
    <lineage>
        <taxon>Bacteria</taxon>
        <taxon>Pseudomonadati</taxon>
        <taxon>Bacteroidota</taxon>
        <taxon>Bacteroidia</taxon>
        <taxon>Bacteroidales</taxon>
        <taxon>Bacteroidaceae</taxon>
        <taxon>Phocaeicola</taxon>
    </lineage>
</organism>
<name>A0A396AN28_PHOVU</name>
<reference evidence="2 3" key="1">
    <citation type="submission" date="2018-08" db="EMBL/GenBank/DDBJ databases">
        <title>A genome reference for cultivated species of the human gut microbiota.</title>
        <authorList>
            <person name="Zou Y."/>
            <person name="Xue W."/>
            <person name="Luo G."/>
        </authorList>
    </citation>
    <scope>NUCLEOTIDE SEQUENCE [LARGE SCALE GENOMIC DNA]</scope>
    <source>
        <strain evidence="2 3">TF05-18</strain>
    </source>
</reference>
<sequence>MKIILVNYRYFISGGPERYYFNIKEILERNGHVVIPFSVKNSRNFSSDYETYFLDRLDDEVYFAHSNKKSMKVILKSFSRMFYSFEVKRKFRQLLTDTNPDLVYIMQYHNKISPSIIDAAKNLGIPVIHRISDFQYMCPNALFYNGVKGVCEECLNGNRWNCVRNKCVLNSTVYSVIKLGAKMLHDAMHITRKIDAFVVPSSFTLGKLVEYGISRQKLHHIPTFFNLKEGNPQVEYKPFVLFVGRIEKQKGLMSLVKAFQNTDYNLKIIGFSNDGYEDELKAYLNGKRHHIEFLGKMNFEQIVPYLKSCLCTVVPSEWYDNFPNVILESFAYKKAVVATNFGSLPELVRNGETGLTFNYQDVEDFRSKIAYFFAHPTEAKAMGENAFQNVQTCFSPAEHYNRLMKLFNDITGKQK</sequence>
<dbReference type="RefSeq" id="WP_016271169.1">
    <property type="nucleotide sequence ID" value="NZ_JACBPU010000008.1"/>
</dbReference>
<dbReference type="InterPro" id="IPR050194">
    <property type="entry name" value="Glycosyltransferase_grp1"/>
</dbReference>
<dbReference type="PANTHER" id="PTHR45947:SF13">
    <property type="entry name" value="TRANSFERASE"/>
    <property type="match status" value="1"/>
</dbReference>
<dbReference type="Gene3D" id="3.40.50.2000">
    <property type="entry name" value="Glycogen Phosphorylase B"/>
    <property type="match status" value="2"/>
</dbReference>
<dbReference type="AlphaFoldDB" id="A0A396AN28"/>
<evidence type="ECO:0000313" key="2">
    <source>
        <dbReference type="EMBL" id="RGL89459.1"/>
    </source>
</evidence>
<dbReference type="GO" id="GO:0016757">
    <property type="term" value="F:glycosyltransferase activity"/>
    <property type="evidence" value="ECO:0007669"/>
    <property type="project" value="InterPro"/>
</dbReference>
<dbReference type="Proteomes" id="UP000261278">
    <property type="component" value="Unassembled WGS sequence"/>
</dbReference>
<dbReference type="CDD" id="cd03801">
    <property type="entry name" value="GT4_PimA-like"/>
    <property type="match status" value="1"/>
</dbReference>
<dbReference type="PANTHER" id="PTHR45947">
    <property type="entry name" value="SULFOQUINOVOSYL TRANSFERASE SQD2"/>
    <property type="match status" value="1"/>
</dbReference>
<keyword evidence="2" id="KW-0808">Transferase</keyword>
<dbReference type="InterPro" id="IPR001296">
    <property type="entry name" value="Glyco_trans_1"/>
</dbReference>
<dbReference type="Pfam" id="PF00534">
    <property type="entry name" value="Glycos_transf_1"/>
    <property type="match status" value="1"/>
</dbReference>
<evidence type="ECO:0000313" key="3">
    <source>
        <dbReference type="Proteomes" id="UP000261278"/>
    </source>
</evidence>